<dbReference type="OrthoDB" id="3390544at2"/>
<evidence type="ECO:0000256" key="1">
    <source>
        <dbReference type="SAM" id="SignalP"/>
    </source>
</evidence>
<reference evidence="3" key="1">
    <citation type="submission" date="2016-10" db="EMBL/GenBank/DDBJ databases">
        <authorList>
            <person name="Varghese N."/>
            <person name="Submissions S."/>
        </authorList>
    </citation>
    <scope>NUCLEOTIDE SEQUENCE [LARGE SCALE GENOMIC DNA]</scope>
    <source>
        <strain evidence="3">DSM 45237</strain>
    </source>
</reference>
<proteinExistence type="predicted"/>
<dbReference type="EMBL" id="FNUC01000004">
    <property type="protein sequence ID" value="SEF18409.1"/>
    <property type="molecule type" value="Genomic_DNA"/>
</dbReference>
<protein>
    <recommendedName>
        <fullName evidence="4">DUF3558 domain-containing protein</fullName>
    </recommendedName>
</protein>
<gene>
    <name evidence="2" type="ORF">SAMN04488561_6469</name>
</gene>
<dbReference type="Proteomes" id="UP000181980">
    <property type="component" value="Unassembled WGS sequence"/>
</dbReference>
<evidence type="ECO:0000313" key="2">
    <source>
        <dbReference type="EMBL" id="SEF18409.1"/>
    </source>
</evidence>
<organism evidence="2 3">
    <name type="scientific">Jiangella alba</name>
    <dbReference type="NCBI Taxonomy" id="561176"/>
    <lineage>
        <taxon>Bacteria</taxon>
        <taxon>Bacillati</taxon>
        <taxon>Actinomycetota</taxon>
        <taxon>Actinomycetes</taxon>
        <taxon>Jiangellales</taxon>
        <taxon>Jiangellaceae</taxon>
        <taxon>Jiangella</taxon>
    </lineage>
</organism>
<accession>A0A1H5PXI5</accession>
<dbReference type="STRING" id="561176.SAMN04488561_6469"/>
<feature type="chain" id="PRO_5010220180" description="DUF3558 domain-containing protein" evidence="1">
    <location>
        <begin position="22"/>
        <end position="164"/>
    </location>
</feature>
<feature type="signal peptide" evidence="1">
    <location>
        <begin position="1"/>
        <end position="21"/>
    </location>
</feature>
<dbReference type="AlphaFoldDB" id="A0A1H5PXI5"/>
<evidence type="ECO:0000313" key="3">
    <source>
        <dbReference type="Proteomes" id="UP000181980"/>
    </source>
</evidence>
<keyword evidence="3" id="KW-1185">Reference proteome</keyword>
<name>A0A1H5PXI5_9ACTN</name>
<sequence>MRPTARLLLGLALVGALTACGGSDDDAPVNDDGGGDADLAALGNDEVPDCPFTAEQVSDLVGTPLREDGSCYFIDGVAIVQATMSSQLAGATTYDYSRGQADERFDRVADLDRGDMGYLGVGDVEGEAVLIQGSGSYTINVSSLGGGADGLEAALTALLDAIPS</sequence>
<dbReference type="RefSeq" id="WP_069112052.1">
    <property type="nucleotide sequence ID" value="NZ_FNUC01000004.1"/>
</dbReference>
<keyword evidence="1" id="KW-0732">Signal</keyword>
<dbReference type="PROSITE" id="PS51257">
    <property type="entry name" value="PROKAR_LIPOPROTEIN"/>
    <property type="match status" value="1"/>
</dbReference>
<evidence type="ECO:0008006" key="4">
    <source>
        <dbReference type="Google" id="ProtNLM"/>
    </source>
</evidence>